<dbReference type="EMBL" id="CAIJDO010000078">
    <property type="protein sequence ID" value="CAD0001967.1"/>
    <property type="molecule type" value="Genomic_DNA"/>
</dbReference>
<sequence>MHNTSFFKKILLIATVALFYSCDKEFNSIGDNIIGDSNFDLDTTSYKVNTYNQKVTPVASNNLAINALGIYDNPVFGLTTANFNTQVALASYGPTLGEGAVIDSVTLNIPYFSTAKSIDDKGVTTYELDSIYGPETGRLKLSVYESGIYLNNYNANNYDISRFYNTDRNTDFQTKAEALGPRLNDLENSTKSENDEFFFNSKEIKETTPKTETAAEIIKRVKPEMRLHLNKDFFKAKIFDAPANKLASDDVFKNYFRGLYFKVEKSATATTTRMAMMKFSDGKINIFYKAKTADTTDGDKMESKTLVINLTGNTVSLLKEENSGPTSDDYYTSAATNDATPDEKLYLKGGQGSMAVIELFDKTDLGRYKDNGDWENTPNSVPDELDEIRNNVTSKRWLANEANLVFTIDSQKMASIFGTDPTTAAREPGRIYLYDLTNNTILSDYSADRSTSLNGDAKKSRTVFNGLINIDATSKRGTTYKLRITNHIRNLIKNTDVTNVKLGLVVTESIDITASSKLDKTVESTISEIPTASVMSPLGTVLYGGNIPEGAPNYAKRVKLKIYYTKPN</sequence>
<dbReference type="InterPro" id="IPR025366">
    <property type="entry name" value="DUF4270"/>
</dbReference>
<accession>A0A6V6YR29</accession>
<dbReference type="Pfam" id="PF14092">
    <property type="entry name" value="DUF4270"/>
    <property type="match status" value="1"/>
</dbReference>
<dbReference type="Proteomes" id="UP000556700">
    <property type="component" value="Unassembled WGS sequence"/>
</dbReference>
<protein>
    <recommendedName>
        <fullName evidence="3">DUF4270 domain-containing protein</fullName>
    </recommendedName>
</protein>
<comment type="caution">
    <text evidence="1">The sequence shown here is derived from an EMBL/GenBank/DDBJ whole genome shotgun (WGS) entry which is preliminary data.</text>
</comment>
<dbReference type="AlphaFoldDB" id="A0A6V6YR29"/>
<evidence type="ECO:0000313" key="1">
    <source>
        <dbReference type="EMBL" id="CAD0001967.1"/>
    </source>
</evidence>
<reference evidence="1 2" key="1">
    <citation type="submission" date="2020-06" db="EMBL/GenBank/DDBJ databases">
        <authorList>
            <person name="Criscuolo A."/>
        </authorList>
    </citation>
    <scope>NUCLEOTIDE SEQUENCE [LARGE SCALE GENOMIC DNA]</scope>
    <source>
        <strain evidence="2">CIP 110025</strain>
    </source>
</reference>
<gene>
    <name evidence="1" type="ORF">FLACHUCJ7_00789</name>
</gene>
<dbReference type="RefSeq" id="WP_031456624.1">
    <property type="nucleotide sequence ID" value="NZ_CAIJDO010000078.1"/>
</dbReference>
<proteinExistence type="predicted"/>
<keyword evidence="2" id="KW-1185">Reference proteome</keyword>
<name>A0A6V6YR29_9FLAO</name>
<organism evidence="1 2">
    <name type="scientific">Flavobacterium chungangense</name>
    <dbReference type="NCBI Taxonomy" id="554283"/>
    <lineage>
        <taxon>Bacteria</taxon>
        <taxon>Pseudomonadati</taxon>
        <taxon>Bacteroidota</taxon>
        <taxon>Flavobacteriia</taxon>
        <taxon>Flavobacteriales</taxon>
        <taxon>Flavobacteriaceae</taxon>
        <taxon>Flavobacterium</taxon>
    </lineage>
</organism>
<evidence type="ECO:0000313" key="2">
    <source>
        <dbReference type="Proteomes" id="UP000556700"/>
    </source>
</evidence>
<evidence type="ECO:0008006" key="3">
    <source>
        <dbReference type="Google" id="ProtNLM"/>
    </source>
</evidence>